<organism evidence="3 4">
    <name type="scientific">Glonium stellatum</name>
    <dbReference type="NCBI Taxonomy" id="574774"/>
    <lineage>
        <taxon>Eukaryota</taxon>
        <taxon>Fungi</taxon>
        <taxon>Dikarya</taxon>
        <taxon>Ascomycota</taxon>
        <taxon>Pezizomycotina</taxon>
        <taxon>Dothideomycetes</taxon>
        <taxon>Pleosporomycetidae</taxon>
        <taxon>Gloniales</taxon>
        <taxon>Gloniaceae</taxon>
        <taxon>Glonium</taxon>
    </lineage>
</organism>
<evidence type="ECO:0000313" key="4">
    <source>
        <dbReference type="Proteomes" id="UP000250140"/>
    </source>
</evidence>
<dbReference type="EMBL" id="KV750385">
    <property type="protein sequence ID" value="OCL05059.1"/>
    <property type="molecule type" value="Genomic_DNA"/>
</dbReference>
<evidence type="ECO:0000256" key="1">
    <source>
        <dbReference type="SAM" id="MobiDB-lite"/>
    </source>
</evidence>
<name>A0A8E2JQ81_9PEZI</name>
<feature type="compositionally biased region" description="Low complexity" evidence="1">
    <location>
        <begin position="230"/>
        <end position="243"/>
    </location>
</feature>
<sequence length="264" mass="29109">MPPQGQQFKNRELQDWVIDVEDAIPNRTCIARQSEPPTNSHYRAKLSSLILPKAVATRSNHLSSYKAACFECRTATKKGPFHYPTSLGQIRAVVVNLKVLAVISFLLNIVLLWPTFISTQDGHQSLKYSEWQSVKDYRDYCKNEPNDKSAECQQARTMTLPPPPAYSQSSSIMLTARLAAASPLEMPANSVASLSHRSATPSFHIESVRPKSNTTRPALWRPPESKLQLTTTTIPPTSAAAYPGHGATMHQPQATGMPSVKTAN</sequence>
<evidence type="ECO:0000256" key="2">
    <source>
        <dbReference type="SAM" id="Phobius"/>
    </source>
</evidence>
<gene>
    <name evidence="3" type="ORF">AOQ84DRAFT_414473</name>
</gene>
<accession>A0A8E2JQ81</accession>
<keyword evidence="2" id="KW-0472">Membrane</keyword>
<dbReference type="AlphaFoldDB" id="A0A8E2JQ81"/>
<proteinExistence type="predicted"/>
<keyword evidence="2" id="KW-1133">Transmembrane helix</keyword>
<dbReference type="Proteomes" id="UP000250140">
    <property type="component" value="Unassembled WGS sequence"/>
</dbReference>
<keyword evidence="4" id="KW-1185">Reference proteome</keyword>
<reference evidence="3 4" key="1">
    <citation type="journal article" date="2016" name="Nat. Commun.">
        <title>Ectomycorrhizal ecology is imprinted in the genome of the dominant symbiotic fungus Cenococcum geophilum.</title>
        <authorList>
            <consortium name="DOE Joint Genome Institute"/>
            <person name="Peter M."/>
            <person name="Kohler A."/>
            <person name="Ohm R.A."/>
            <person name="Kuo A."/>
            <person name="Krutzmann J."/>
            <person name="Morin E."/>
            <person name="Arend M."/>
            <person name="Barry K.W."/>
            <person name="Binder M."/>
            <person name="Choi C."/>
            <person name="Clum A."/>
            <person name="Copeland A."/>
            <person name="Grisel N."/>
            <person name="Haridas S."/>
            <person name="Kipfer T."/>
            <person name="LaButti K."/>
            <person name="Lindquist E."/>
            <person name="Lipzen A."/>
            <person name="Maire R."/>
            <person name="Meier B."/>
            <person name="Mihaltcheva S."/>
            <person name="Molinier V."/>
            <person name="Murat C."/>
            <person name="Poggeler S."/>
            <person name="Quandt C.A."/>
            <person name="Sperisen C."/>
            <person name="Tritt A."/>
            <person name="Tisserant E."/>
            <person name="Crous P.W."/>
            <person name="Henrissat B."/>
            <person name="Nehls U."/>
            <person name="Egli S."/>
            <person name="Spatafora J.W."/>
            <person name="Grigoriev I.V."/>
            <person name="Martin F.M."/>
        </authorList>
    </citation>
    <scope>NUCLEOTIDE SEQUENCE [LARGE SCALE GENOMIC DNA]</scope>
    <source>
        <strain evidence="3 4">CBS 207.34</strain>
    </source>
</reference>
<feature type="compositionally biased region" description="Polar residues" evidence="1">
    <location>
        <begin position="250"/>
        <end position="264"/>
    </location>
</feature>
<protein>
    <submittedName>
        <fullName evidence="3">Uncharacterized protein</fullName>
    </submittedName>
</protein>
<keyword evidence="2" id="KW-0812">Transmembrane</keyword>
<evidence type="ECO:0000313" key="3">
    <source>
        <dbReference type="EMBL" id="OCL05059.1"/>
    </source>
</evidence>
<feature type="transmembrane region" description="Helical" evidence="2">
    <location>
        <begin position="99"/>
        <end position="117"/>
    </location>
</feature>
<feature type="region of interest" description="Disordered" evidence="1">
    <location>
        <begin position="204"/>
        <end position="264"/>
    </location>
</feature>